<keyword evidence="4" id="KW-0963">Cytoplasm</keyword>
<evidence type="ECO:0000256" key="1">
    <source>
        <dbReference type="ARBA" id="ARBA00004123"/>
    </source>
</evidence>
<feature type="domain" description="Fork-head" evidence="14">
    <location>
        <begin position="127"/>
        <end position="228"/>
    </location>
</feature>
<proteinExistence type="predicted"/>
<evidence type="ECO:0000256" key="12">
    <source>
        <dbReference type="PROSITE-ProRule" id="PRU00089"/>
    </source>
</evidence>
<dbReference type="SMART" id="SM00339">
    <property type="entry name" value="FH"/>
    <property type="match status" value="1"/>
</dbReference>
<evidence type="ECO:0000256" key="11">
    <source>
        <dbReference type="ARBA" id="ARBA00039893"/>
    </source>
</evidence>
<keyword evidence="7" id="KW-0805">Transcription regulation</keyword>
<evidence type="ECO:0000256" key="7">
    <source>
        <dbReference type="ARBA" id="ARBA00023015"/>
    </source>
</evidence>
<evidence type="ECO:0000256" key="8">
    <source>
        <dbReference type="ARBA" id="ARBA00023125"/>
    </source>
</evidence>
<keyword evidence="15" id="KW-1185">Reference proteome</keyword>
<evidence type="ECO:0000256" key="2">
    <source>
        <dbReference type="ARBA" id="ARBA00004496"/>
    </source>
</evidence>
<dbReference type="PROSITE" id="PS00658">
    <property type="entry name" value="FORK_HEAD_2"/>
    <property type="match status" value="1"/>
</dbReference>
<dbReference type="PRINTS" id="PR00053">
    <property type="entry name" value="FORKHEAD"/>
</dbReference>
<evidence type="ECO:0000259" key="14">
    <source>
        <dbReference type="PROSITE" id="PS50039"/>
    </source>
</evidence>
<name>A0A914DKW0_9BILA</name>
<evidence type="ECO:0000256" key="4">
    <source>
        <dbReference type="ARBA" id="ARBA00022490"/>
    </source>
</evidence>
<evidence type="ECO:0000313" key="15">
    <source>
        <dbReference type="Proteomes" id="UP000887540"/>
    </source>
</evidence>
<feature type="DNA-binding region" description="Fork-head" evidence="12">
    <location>
        <begin position="127"/>
        <end position="228"/>
    </location>
</feature>
<keyword evidence="9" id="KW-0804">Transcription</keyword>
<accession>A0A914DKW0</accession>
<evidence type="ECO:0000256" key="9">
    <source>
        <dbReference type="ARBA" id="ARBA00023163"/>
    </source>
</evidence>
<keyword evidence="8 12" id="KW-0238">DNA-binding</keyword>
<keyword evidence="10 12" id="KW-0539">Nucleus</keyword>
<evidence type="ECO:0000256" key="10">
    <source>
        <dbReference type="ARBA" id="ARBA00023242"/>
    </source>
</evidence>
<evidence type="ECO:0000256" key="6">
    <source>
        <dbReference type="ARBA" id="ARBA00022604"/>
    </source>
</evidence>
<dbReference type="Proteomes" id="UP000887540">
    <property type="component" value="Unplaced"/>
</dbReference>
<dbReference type="SUPFAM" id="SSF46785">
    <property type="entry name" value="Winged helix' DNA-binding domain"/>
    <property type="match status" value="1"/>
</dbReference>
<keyword evidence="6" id="KW-0341">Growth regulation</keyword>
<protein>
    <recommendedName>
        <fullName evidence="11">Forkhead box protein O</fullName>
    </recommendedName>
</protein>
<evidence type="ECO:0000256" key="3">
    <source>
        <dbReference type="ARBA" id="ARBA00022473"/>
    </source>
</evidence>
<dbReference type="InterPro" id="IPR036390">
    <property type="entry name" value="WH_DNA-bd_sf"/>
</dbReference>
<dbReference type="PANTHER" id="PTHR45767:SF2">
    <property type="entry name" value="FORKHEAD BOX PROTEIN O"/>
    <property type="match status" value="1"/>
</dbReference>
<feature type="region of interest" description="Disordered" evidence="13">
    <location>
        <begin position="90"/>
        <end position="113"/>
    </location>
</feature>
<dbReference type="GO" id="GO:0000981">
    <property type="term" value="F:DNA-binding transcription factor activity, RNA polymerase II-specific"/>
    <property type="evidence" value="ECO:0007669"/>
    <property type="project" value="TreeGrafter"/>
</dbReference>
<dbReference type="Gene3D" id="1.10.10.10">
    <property type="entry name" value="Winged helix-like DNA-binding domain superfamily/Winged helix DNA-binding domain"/>
    <property type="match status" value="1"/>
</dbReference>
<dbReference type="GO" id="GO:0005634">
    <property type="term" value="C:nucleus"/>
    <property type="evidence" value="ECO:0007669"/>
    <property type="project" value="UniProtKB-SubCell"/>
</dbReference>
<dbReference type="AlphaFoldDB" id="A0A914DKW0"/>
<dbReference type="InterPro" id="IPR001766">
    <property type="entry name" value="Fork_head_dom"/>
</dbReference>
<dbReference type="GO" id="GO:0000978">
    <property type="term" value="F:RNA polymerase II cis-regulatory region sequence-specific DNA binding"/>
    <property type="evidence" value="ECO:0007669"/>
    <property type="project" value="TreeGrafter"/>
</dbReference>
<evidence type="ECO:0000313" key="16">
    <source>
        <dbReference type="WBParaSite" id="ACRNAN_scaffold2767.g31123.t1"/>
    </source>
</evidence>
<dbReference type="GO" id="GO:0005737">
    <property type="term" value="C:cytoplasm"/>
    <property type="evidence" value="ECO:0007669"/>
    <property type="project" value="UniProtKB-SubCell"/>
</dbReference>
<evidence type="ECO:0000256" key="13">
    <source>
        <dbReference type="SAM" id="MobiDB-lite"/>
    </source>
</evidence>
<dbReference type="PROSITE" id="PS50039">
    <property type="entry name" value="FORK_HEAD_3"/>
    <property type="match status" value="1"/>
</dbReference>
<dbReference type="Pfam" id="PF00250">
    <property type="entry name" value="Forkhead"/>
    <property type="match status" value="1"/>
</dbReference>
<sequence length="344" mass="39736">MCKTFAIKDDDITLLGYVNKNVKNTPNTPRIRANTISFHSDASKSDTSKSVEETYSDLMNNLNYNMEDPDDFFGIKLSDSMDIIEENQEIQEDQEKSNNSNDKPEDEITIEEPKKKTDLQKICGFQSYQHIIEKAIYCSEEKMLTLNQIYNWVEENVPYFRDLSKNNKSKCWKNAIRHNLSLHKQFYKVLREGHRSCLWAVDKSRIIKGEKTKKAAPILPPSFRQRSQTDPISLKAVKNFISENSGKKTEAKFYDPLISQINSISSGNSSVEILPQDPITNKSYSSPSSTSSSGLSWNYEQVNKDAYVSNIQSWNYEYPQNDYTPNYESRFLSITRMPSQHLDF</sequence>
<dbReference type="InterPro" id="IPR036388">
    <property type="entry name" value="WH-like_DNA-bd_sf"/>
</dbReference>
<organism evidence="15 16">
    <name type="scientific">Acrobeloides nanus</name>
    <dbReference type="NCBI Taxonomy" id="290746"/>
    <lineage>
        <taxon>Eukaryota</taxon>
        <taxon>Metazoa</taxon>
        <taxon>Ecdysozoa</taxon>
        <taxon>Nematoda</taxon>
        <taxon>Chromadorea</taxon>
        <taxon>Rhabditida</taxon>
        <taxon>Tylenchina</taxon>
        <taxon>Cephalobomorpha</taxon>
        <taxon>Cephaloboidea</taxon>
        <taxon>Cephalobidae</taxon>
        <taxon>Acrobeloides</taxon>
    </lineage>
</organism>
<dbReference type="InterPro" id="IPR030456">
    <property type="entry name" value="TF_fork_head_CS_2"/>
</dbReference>
<reference evidence="16" key="1">
    <citation type="submission" date="2022-11" db="UniProtKB">
        <authorList>
            <consortium name="WormBaseParasite"/>
        </authorList>
    </citation>
    <scope>IDENTIFICATION</scope>
</reference>
<dbReference type="PANTHER" id="PTHR45767">
    <property type="entry name" value="FORKHEAD BOX PROTEIN O"/>
    <property type="match status" value="1"/>
</dbReference>
<evidence type="ECO:0000256" key="5">
    <source>
        <dbReference type="ARBA" id="ARBA00022553"/>
    </source>
</evidence>
<keyword evidence="5" id="KW-0597">Phosphoprotein</keyword>
<keyword evidence="3" id="KW-0217">Developmental protein</keyword>
<comment type="subcellular location">
    <subcellularLocation>
        <location evidence="2">Cytoplasm</location>
    </subcellularLocation>
    <subcellularLocation>
        <location evidence="1 12">Nucleus</location>
    </subcellularLocation>
</comment>
<dbReference type="CDD" id="cd00059">
    <property type="entry name" value="FH_FOX"/>
    <property type="match status" value="1"/>
</dbReference>
<dbReference type="WBParaSite" id="ACRNAN_scaffold2767.g31123.t1">
    <property type="protein sequence ID" value="ACRNAN_scaffold2767.g31123.t1"/>
    <property type="gene ID" value="ACRNAN_scaffold2767.g31123"/>
</dbReference>